<sequence>MKDYRFYKETSPNVYQRKSLNNQYIIMALLLFAVGLWFFIKRGPQAEAYIFAGIVLLFGCGFLSRMFSSVVIDMNRQTVVQKAGLLSATQQITFSDIQSFSINNRIYVLILISSAFAVVMDGNKQKSVLLGQSLMNSKNTEVLLLETEKILGIR</sequence>
<dbReference type="Proteomes" id="UP000036261">
    <property type="component" value="Unassembled WGS sequence"/>
</dbReference>
<dbReference type="STRING" id="558151.ACM46_11355"/>
<dbReference type="RefSeq" id="WP_048506752.1">
    <property type="nucleotide sequence ID" value="NZ_LFND01000003.1"/>
</dbReference>
<dbReference type="OrthoDB" id="1494600at2"/>
<organism evidence="2 3">
    <name type="scientific">Chryseobacterium angstadtii</name>
    <dbReference type="NCBI Taxonomy" id="558151"/>
    <lineage>
        <taxon>Bacteria</taxon>
        <taxon>Pseudomonadati</taxon>
        <taxon>Bacteroidota</taxon>
        <taxon>Flavobacteriia</taxon>
        <taxon>Flavobacteriales</taxon>
        <taxon>Weeksellaceae</taxon>
        <taxon>Chryseobacterium group</taxon>
        <taxon>Chryseobacterium</taxon>
    </lineage>
</organism>
<keyword evidence="1" id="KW-1133">Transmembrane helix</keyword>
<comment type="caution">
    <text evidence="2">The sequence shown here is derived from an EMBL/GenBank/DDBJ whole genome shotgun (WGS) entry which is preliminary data.</text>
</comment>
<name>A0A0J7IFT5_9FLAO</name>
<keyword evidence="1" id="KW-0812">Transmembrane</keyword>
<feature type="transmembrane region" description="Helical" evidence="1">
    <location>
        <begin position="21"/>
        <end position="40"/>
    </location>
</feature>
<keyword evidence="1" id="KW-0472">Membrane</keyword>
<dbReference type="EMBL" id="LFND01000003">
    <property type="protein sequence ID" value="KMQ64816.1"/>
    <property type="molecule type" value="Genomic_DNA"/>
</dbReference>
<gene>
    <name evidence="2" type="ORF">ACM46_11355</name>
</gene>
<dbReference type="PATRIC" id="fig|558151.6.peg.2398"/>
<feature type="transmembrane region" description="Helical" evidence="1">
    <location>
        <begin position="46"/>
        <end position="67"/>
    </location>
</feature>
<evidence type="ECO:0000256" key="1">
    <source>
        <dbReference type="SAM" id="Phobius"/>
    </source>
</evidence>
<accession>A0A0J7IFT5</accession>
<evidence type="ECO:0000313" key="3">
    <source>
        <dbReference type="Proteomes" id="UP000036261"/>
    </source>
</evidence>
<reference evidence="2 3" key="1">
    <citation type="journal article" date="2013" name="Int. J. Syst. Evol. Microbiol.">
        <title>Chryseobacterium angstadtii sp. nov., isolated from a newt tank.</title>
        <authorList>
            <person name="Kirk K.E."/>
            <person name="Hoffman J.A."/>
            <person name="Smith K.A."/>
            <person name="Strahan B.L."/>
            <person name="Failor K.C."/>
            <person name="Krebs J.E."/>
            <person name="Gale A.N."/>
            <person name="Do T.D."/>
            <person name="Sontag T.C."/>
            <person name="Batties A.M."/>
            <person name="Mistiszyn K."/>
            <person name="Newman J.D."/>
        </authorList>
    </citation>
    <scope>NUCLEOTIDE SEQUENCE [LARGE SCALE GENOMIC DNA]</scope>
    <source>
        <strain evidence="2 3">KM</strain>
    </source>
</reference>
<dbReference type="AlphaFoldDB" id="A0A0J7IFT5"/>
<evidence type="ECO:0000313" key="2">
    <source>
        <dbReference type="EMBL" id="KMQ64816.1"/>
    </source>
</evidence>
<protein>
    <submittedName>
        <fullName evidence="2">Uncharacterized protein</fullName>
    </submittedName>
</protein>
<proteinExistence type="predicted"/>
<keyword evidence="3" id="KW-1185">Reference proteome</keyword>